<name>A0A2Y9U069_9GAMM</name>
<protein>
    <submittedName>
        <fullName evidence="1">DUF4056 domain-containing protein</fullName>
    </submittedName>
</protein>
<dbReference type="InterPro" id="IPR025130">
    <property type="entry name" value="DUF4056"/>
</dbReference>
<dbReference type="EMBL" id="CP029185">
    <property type="protein sequence ID" value="AWH89044.1"/>
    <property type="molecule type" value="Genomic_DNA"/>
</dbReference>
<dbReference type="Pfam" id="PF13265">
    <property type="entry name" value="DUF4056"/>
    <property type="match status" value="1"/>
</dbReference>
<reference evidence="1 2" key="1">
    <citation type="journal article" date="2019" name="Int. J. Syst. Evol. Microbiol.">
        <title>Limnobaculum parvum gen. nov., sp. nov., isolated from a freshwater lake.</title>
        <authorList>
            <person name="Baek C."/>
            <person name="Shin S.K."/>
            <person name="Yi H."/>
        </authorList>
    </citation>
    <scope>NUCLEOTIDE SEQUENCE [LARGE SCALE GENOMIC DNA]</scope>
    <source>
        <strain evidence="1 2">HYN0051</strain>
    </source>
</reference>
<accession>A0A2Y9U069</accession>
<organism evidence="1 2">
    <name type="scientific">Limnobaculum parvum</name>
    <dbReference type="NCBI Taxonomy" id="2172103"/>
    <lineage>
        <taxon>Bacteria</taxon>
        <taxon>Pseudomonadati</taxon>
        <taxon>Pseudomonadota</taxon>
        <taxon>Gammaproteobacteria</taxon>
        <taxon>Enterobacterales</taxon>
        <taxon>Budviciaceae</taxon>
        <taxon>Limnobaculum</taxon>
    </lineage>
</organism>
<dbReference type="PROSITE" id="PS51257">
    <property type="entry name" value="PROKAR_LIPOPROTEIN"/>
    <property type="match status" value="1"/>
</dbReference>
<keyword evidence="2" id="KW-1185">Reference proteome</keyword>
<proteinExistence type="predicted"/>
<evidence type="ECO:0000313" key="2">
    <source>
        <dbReference type="Proteomes" id="UP000244908"/>
    </source>
</evidence>
<dbReference type="RefSeq" id="WP_108901100.1">
    <property type="nucleotide sequence ID" value="NZ_CP029185.2"/>
</dbReference>
<evidence type="ECO:0000313" key="1">
    <source>
        <dbReference type="EMBL" id="AWH89044.1"/>
    </source>
</evidence>
<sequence>MRYFSLLFLLLLTACKNDGLLITSSEPNLSTMPVESARQIYPVIAPINPPDGLRPCCAFGYNLGVSVIGIPLPIYQIGNIVEANKLGTHHYSDSLLDTAANLLNVSDERVGHIYTDRGGFLDIAHVRDTADNTFYLFSQIYPRLGQAWQLELGDELAKRQFVFTAFTPPSSPEERYTLSAYLAAQLAFQMAAWHEIAQWYGLLDVPGFPEEVSGFSPEDLYSNLLGSRLALTSILQGHAGSLEQYQQSVTQLLPKALEQLGAETYEGTKRQFMLLDGKWWDSQRRVPEKFLVLYRNYDTGSNRIPSHDSLLTDRLLRLSLPDVWQGIVLNQIGEFRLLPSNNMERLPVPDSYWTVKDFSALAEQAQIVDESELRSVRAMSQSVSHSTVVKKD</sequence>
<dbReference type="Proteomes" id="UP000244908">
    <property type="component" value="Chromosome"/>
</dbReference>
<dbReference type="AlphaFoldDB" id="A0A2Y9U069"/>
<dbReference type="KEGG" id="lpv:HYN51_11030"/>
<dbReference type="OrthoDB" id="1164519at2"/>
<gene>
    <name evidence="1" type="ORF">HYN51_11030</name>
</gene>